<dbReference type="Proteomes" id="UP001055879">
    <property type="component" value="Linkage Group LG15"/>
</dbReference>
<reference evidence="1 2" key="2">
    <citation type="journal article" date="2022" name="Mol. Ecol. Resour.">
        <title>The genomes of chicory, endive, great burdock and yacon provide insights into Asteraceae paleo-polyploidization history and plant inulin production.</title>
        <authorList>
            <person name="Fan W."/>
            <person name="Wang S."/>
            <person name="Wang H."/>
            <person name="Wang A."/>
            <person name="Jiang F."/>
            <person name="Liu H."/>
            <person name="Zhao H."/>
            <person name="Xu D."/>
            <person name="Zhang Y."/>
        </authorList>
    </citation>
    <scope>NUCLEOTIDE SEQUENCE [LARGE SCALE GENOMIC DNA]</scope>
    <source>
        <strain evidence="2">cv. Niubang</strain>
    </source>
</reference>
<comment type="caution">
    <text evidence="1">The sequence shown here is derived from an EMBL/GenBank/DDBJ whole genome shotgun (WGS) entry which is preliminary data.</text>
</comment>
<accession>A0ACB8XRR9</accession>
<proteinExistence type="predicted"/>
<evidence type="ECO:0000313" key="1">
    <source>
        <dbReference type="EMBL" id="KAI3673357.1"/>
    </source>
</evidence>
<reference evidence="2" key="1">
    <citation type="journal article" date="2022" name="Mol. Ecol. Resour.">
        <title>The genomes of chicory, endive, great burdock and yacon provide insights into Asteraceae palaeo-polyploidization history and plant inulin production.</title>
        <authorList>
            <person name="Fan W."/>
            <person name="Wang S."/>
            <person name="Wang H."/>
            <person name="Wang A."/>
            <person name="Jiang F."/>
            <person name="Liu H."/>
            <person name="Zhao H."/>
            <person name="Xu D."/>
            <person name="Zhang Y."/>
        </authorList>
    </citation>
    <scope>NUCLEOTIDE SEQUENCE [LARGE SCALE GENOMIC DNA]</scope>
    <source>
        <strain evidence="2">cv. Niubang</strain>
    </source>
</reference>
<protein>
    <submittedName>
        <fullName evidence="1">Uncharacterized protein</fullName>
    </submittedName>
</protein>
<dbReference type="EMBL" id="CM042061">
    <property type="protein sequence ID" value="KAI3673357.1"/>
    <property type="molecule type" value="Genomic_DNA"/>
</dbReference>
<gene>
    <name evidence="1" type="ORF">L6452_39475</name>
</gene>
<organism evidence="1 2">
    <name type="scientific">Arctium lappa</name>
    <name type="common">Greater burdock</name>
    <name type="synonym">Lappa major</name>
    <dbReference type="NCBI Taxonomy" id="4217"/>
    <lineage>
        <taxon>Eukaryota</taxon>
        <taxon>Viridiplantae</taxon>
        <taxon>Streptophyta</taxon>
        <taxon>Embryophyta</taxon>
        <taxon>Tracheophyta</taxon>
        <taxon>Spermatophyta</taxon>
        <taxon>Magnoliopsida</taxon>
        <taxon>eudicotyledons</taxon>
        <taxon>Gunneridae</taxon>
        <taxon>Pentapetalae</taxon>
        <taxon>asterids</taxon>
        <taxon>campanulids</taxon>
        <taxon>Asterales</taxon>
        <taxon>Asteraceae</taxon>
        <taxon>Carduoideae</taxon>
        <taxon>Cardueae</taxon>
        <taxon>Arctiinae</taxon>
        <taxon>Arctium</taxon>
    </lineage>
</organism>
<name>A0ACB8XRR9_ARCLA</name>
<keyword evidence="2" id="KW-1185">Reference proteome</keyword>
<evidence type="ECO:0000313" key="2">
    <source>
        <dbReference type="Proteomes" id="UP001055879"/>
    </source>
</evidence>
<sequence>MQLQRSSMLSVCLISVSAHGSRKSVYSIAKEHIDDANYMTVFLKKDEMSGLSVYRFTLCRFSSKGHDSELKAIFRP</sequence>